<protein>
    <recommendedName>
        <fullName evidence="3 8">Dihydrofolate reductase</fullName>
        <ecNumber evidence="3 8">1.5.1.3</ecNumber>
    </recommendedName>
</protein>
<proteinExistence type="inferred from homology"/>
<comment type="catalytic activity">
    <reaction evidence="8">
        <text>(6S)-5,6,7,8-tetrahydrofolate + NADP(+) = 7,8-dihydrofolate + NADPH + H(+)</text>
        <dbReference type="Rhea" id="RHEA:15009"/>
        <dbReference type="ChEBI" id="CHEBI:15378"/>
        <dbReference type="ChEBI" id="CHEBI:57451"/>
        <dbReference type="ChEBI" id="CHEBI:57453"/>
        <dbReference type="ChEBI" id="CHEBI:57783"/>
        <dbReference type="ChEBI" id="CHEBI:58349"/>
        <dbReference type="EC" id="1.5.1.3"/>
    </reaction>
</comment>
<comment type="pathway">
    <text evidence="1 8">Cofactor biosynthesis; tetrahydrofolate biosynthesis; 5,6,7,8-tetrahydrofolate from 7,8-dihydrofolate: step 1/1.</text>
</comment>
<dbReference type="GO" id="GO:0005829">
    <property type="term" value="C:cytosol"/>
    <property type="evidence" value="ECO:0007669"/>
    <property type="project" value="TreeGrafter"/>
</dbReference>
<dbReference type="GO" id="GO:0046654">
    <property type="term" value="P:tetrahydrofolate biosynthetic process"/>
    <property type="evidence" value="ECO:0007669"/>
    <property type="project" value="UniProtKB-UniPathway"/>
</dbReference>
<dbReference type="InterPro" id="IPR012259">
    <property type="entry name" value="DHFR"/>
</dbReference>
<dbReference type="KEGG" id="phn:PAEH1_10805"/>
<accession>A0A1U9K1R5</accession>
<dbReference type="UniPathway" id="UPA00077">
    <property type="reaction ID" value="UER00158"/>
</dbReference>
<feature type="domain" description="DHFR" evidence="10">
    <location>
        <begin position="4"/>
        <end position="159"/>
    </location>
</feature>
<dbReference type="PIRSF" id="PIRSF000194">
    <property type="entry name" value="DHFR"/>
    <property type="match status" value="1"/>
</dbReference>
<dbReference type="InterPro" id="IPR024072">
    <property type="entry name" value="DHFR-like_dom_sf"/>
</dbReference>
<evidence type="ECO:0000256" key="5">
    <source>
        <dbReference type="ARBA" id="ARBA00022857"/>
    </source>
</evidence>
<evidence type="ECO:0000256" key="3">
    <source>
        <dbReference type="ARBA" id="ARBA00012856"/>
    </source>
</evidence>
<reference evidence="11 12" key="1">
    <citation type="submission" date="2017-01" db="EMBL/GenBank/DDBJ databases">
        <title>Complete Genome Sequence of Paenalcaligenes hominis, Isolated from a paraplegic Patient with neurogenic bladder.</title>
        <authorList>
            <person name="Mukhopadhyay R."/>
            <person name="Joaquin J."/>
            <person name="Hogue R."/>
            <person name="Kilaru A."/>
            <person name="Jospin G."/>
            <person name="Mars K."/>
            <person name="Eisen J.A."/>
            <person name="Chaturvedi V."/>
        </authorList>
    </citation>
    <scope>NUCLEOTIDE SEQUENCE [LARGE SCALE GENOMIC DNA]</scope>
    <source>
        <strain evidence="11 12">15S00501</strain>
    </source>
</reference>
<evidence type="ECO:0000256" key="8">
    <source>
        <dbReference type="PIRNR" id="PIRNR000194"/>
    </source>
</evidence>
<evidence type="ECO:0000256" key="4">
    <source>
        <dbReference type="ARBA" id="ARBA00022563"/>
    </source>
</evidence>
<dbReference type="InterPro" id="IPR017925">
    <property type="entry name" value="DHFR_CS"/>
</dbReference>
<dbReference type="Gene3D" id="3.40.430.10">
    <property type="entry name" value="Dihydrofolate Reductase, subunit A"/>
    <property type="match status" value="1"/>
</dbReference>
<dbReference type="OrthoDB" id="9804315at2"/>
<dbReference type="PROSITE" id="PS51330">
    <property type="entry name" value="DHFR_2"/>
    <property type="match status" value="1"/>
</dbReference>
<evidence type="ECO:0000256" key="7">
    <source>
        <dbReference type="ARBA" id="ARBA00025067"/>
    </source>
</evidence>
<dbReference type="GO" id="GO:0070401">
    <property type="term" value="F:NADP+ binding"/>
    <property type="evidence" value="ECO:0007669"/>
    <property type="project" value="UniProtKB-ARBA"/>
</dbReference>
<evidence type="ECO:0000313" key="12">
    <source>
        <dbReference type="Proteomes" id="UP000189369"/>
    </source>
</evidence>
<dbReference type="SUPFAM" id="SSF53597">
    <property type="entry name" value="Dihydrofolate reductase-like"/>
    <property type="match status" value="1"/>
</dbReference>
<dbReference type="Proteomes" id="UP000189369">
    <property type="component" value="Chromosome"/>
</dbReference>
<dbReference type="Pfam" id="PF00186">
    <property type="entry name" value="DHFR_1"/>
    <property type="match status" value="1"/>
</dbReference>
<dbReference type="CDD" id="cd00209">
    <property type="entry name" value="DHFR"/>
    <property type="match status" value="1"/>
</dbReference>
<dbReference type="FunFam" id="3.40.430.10:FF:000001">
    <property type="entry name" value="Dihydrofolate reductase"/>
    <property type="match status" value="1"/>
</dbReference>
<keyword evidence="6 8" id="KW-0560">Oxidoreductase</keyword>
<name>A0A1U9K1R5_9BURK</name>
<dbReference type="EMBL" id="CP019697">
    <property type="protein sequence ID" value="AQS51914.1"/>
    <property type="molecule type" value="Genomic_DNA"/>
</dbReference>
<keyword evidence="4 8" id="KW-0554">One-carbon metabolism</keyword>
<evidence type="ECO:0000313" key="11">
    <source>
        <dbReference type="EMBL" id="AQS51914.1"/>
    </source>
</evidence>
<dbReference type="GO" id="GO:0046655">
    <property type="term" value="P:folic acid metabolic process"/>
    <property type="evidence" value="ECO:0007669"/>
    <property type="project" value="TreeGrafter"/>
</dbReference>
<evidence type="ECO:0000256" key="2">
    <source>
        <dbReference type="ARBA" id="ARBA00009539"/>
    </source>
</evidence>
<dbReference type="GO" id="GO:0046452">
    <property type="term" value="P:dihydrofolate metabolic process"/>
    <property type="evidence" value="ECO:0007669"/>
    <property type="project" value="TreeGrafter"/>
</dbReference>
<dbReference type="InterPro" id="IPR001796">
    <property type="entry name" value="DHFR_dom"/>
</dbReference>
<evidence type="ECO:0000256" key="9">
    <source>
        <dbReference type="RuleBase" id="RU004474"/>
    </source>
</evidence>
<dbReference type="PROSITE" id="PS00075">
    <property type="entry name" value="DHFR_1"/>
    <property type="match status" value="1"/>
</dbReference>
<evidence type="ECO:0000256" key="1">
    <source>
        <dbReference type="ARBA" id="ARBA00004903"/>
    </source>
</evidence>
<gene>
    <name evidence="11" type="ORF">PAEH1_10805</name>
</gene>
<dbReference type="STRING" id="643674.PAEH1_10805"/>
<dbReference type="PRINTS" id="PR00070">
    <property type="entry name" value="DHFR"/>
</dbReference>
<keyword evidence="5 8" id="KW-0521">NADP</keyword>
<dbReference type="EC" id="1.5.1.3" evidence="3 8"/>
<dbReference type="GO" id="GO:0006730">
    <property type="term" value="P:one-carbon metabolic process"/>
    <property type="evidence" value="ECO:0007669"/>
    <property type="project" value="UniProtKB-KW"/>
</dbReference>
<comment type="similarity">
    <text evidence="2 8 9">Belongs to the dihydrofolate reductase family.</text>
</comment>
<dbReference type="PANTHER" id="PTHR48069">
    <property type="entry name" value="DIHYDROFOLATE REDUCTASE"/>
    <property type="match status" value="1"/>
</dbReference>
<dbReference type="PANTHER" id="PTHR48069:SF3">
    <property type="entry name" value="DIHYDROFOLATE REDUCTASE"/>
    <property type="match status" value="1"/>
</dbReference>
<dbReference type="AlphaFoldDB" id="A0A1U9K1R5"/>
<comment type="function">
    <text evidence="7 8">Key enzyme in folate metabolism. Catalyzes an essential reaction for de novo glycine and purine synthesis, and for DNA precursor synthesis.</text>
</comment>
<organism evidence="11 12">
    <name type="scientific">Paenalcaligenes hominis</name>
    <dbReference type="NCBI Taxonomy" id="643674"/>
    <lineage>
        <taxon>Bacteria</taxon>
        <taxon>Pseudomonadati</taxon>
        <taxon>Pseudomonadota</taxon>
        <taxon>Betaproteobacteria</taxon>
        <taxon>Burkholderiales</taxon>
        <taxon>Alcaligenaceae</taxon>
        <taxon>Paenalcaligenes</taxon>
    </lineage>
</organism>
<sequence length="161" mass="18066">MKTNIRMVVAYTRNRCIGRDNAMPWHLPKDLAHFKAATMGMPIIMGRKTWESIGRPLPGRPNFVISRNPQFEPEGVTVFPSLDEALAACSDYDKACIIGGEQIFTLGLSVADEIIATEIHADIEGDTFFPQLPSGWVEKERLPQPEENGFSYDFVTYTKQS</sequence>
<dbReference type="GO" id="GO:0004146">
    <property type="term" value="F:dihydrofolate reductase activity"/>
    <property type="evidence" value="ECO:0007669"/>
    <property type="project" value="UniProtKB-EC"/>
</dbReference>
<evidence type="ECO:0000259" key="10">
    <source>
        <dbReference type="PROSITE" id="PS51330"/>
    </source>
</evidence>
<evidence type="ECO:0000256" key="6">
    <source>
        <dbReference type="ARBA" id="ARBA00023002"/>
    </source>
</evidence>